<organism evidence="9 10">
    <name type="scientific">Canna indica</name>
    <name type="common">Indian-shot</name>
    <dbReference type="NCBI Taxonomy" id="4628"/>
    <lineage>
        <taxon>Eukaryota</taxon>
        <taxon>Viridiplantae</taxon>
        <taxon>Streptophyta</taxon>
        <taxon>Embryophyta</taxon>
        <taxon>Tracheophyta</taxon>
        <taxon>Spermatophyta</taxon>
        <taxon>Magnoliopsida</taxon>
        <taxon>Liliopsida</taxon>
        <taxon>Zingiberales</taxon>
        <taxon>Cannaceae</taxon>
        <taxon>Canna</taxon>
    </lineage>
</organism>
<dbReference type="AlphaFoldDB" id="A0AAQ3KHL2"/>
<keyword evidence="3" id="KW-0238">DNA-binding</keyword>
<proteinExistence type="predicted"/>
<dbReference type="InterPro" id="IPR004827">
    <property type="entry name" value="bZIP"/>
</dbReference>
<dbReference type="Gene3D" id="1.20.5.170">
    <property type="match status" value="1"/>
</dbReference>
<evidence type="ECO:0000256" key="2">
    <source>
        <dbReference type="ARBA" id="ARBA00023015"/>
    </source>
</evidence>
<keyword evidence="5" id="KW-0539">Nucleus</keyword>
<dbReference type="GO" id="GO:0003700">
    <property type="term" value="F:DNA-binding transcription factor activity"/>
    <property type="evidence" value="ECO:0007669"/>
    <property type="project" value="InterPro"/>
</dbReference>
<dbReference type="FunFam" id="1.20.5.170:FF:000020">
    <property type="entry name" value="BZIP transcription factor"/>
    <property type="match status" value="1"/>
</dbReference>
<dbReference type="GO" id="GO:0046982">
    <property type="term" value="F:protein heterodimerization activity"/>
    <property type="evidence" value="ECO:0007669"/>
    <property type="project" value="UniProtKB-ARBA"/>
</dbReference>
<evidence type="ECO:0000313" key="9">
    <source>
        <dbReference type="EMBL" id="WOL08964.1"/>
    </source>
</evidence>
<keyword evidence="2" id="KW-0805">Transcription regulation</keyword>
<protein>
    <submittedName>
        <fullName evidence="9">Ocs element-binding factor 1-like</fullName>
    </submittedName>
</protein>
<accession>A0AAQ3KHL2</accession>
<dbReference type="InterPro" id="IPR046347">
    <property type="entry name" value="bZIP_sf"/>
</dbReference>
<evidence type="ECO:0000256" key="4">
    <source>
        <dbReference type="ARBA" id="ARBA00023163"/>
    </source>
</evidence>
<dbReference type="Proteomes" id="UP001327560">
    <property type="component" value="Chromosome 5"/>
</dbReference>
<evidence type="ECO:0000256" key="7">
    <source>
        <dbReference type="SAM" id="MobiDB-lite"/>
    </source>
</evidence>
<feature type="region of interest" description="Disordered" evidence="7">
    <location>
        <begin position="19"/>
        <end position="50"/>
    </location>
</feature>
<keyword evidence="4" id="KW-0804">Transcription</keyword>
<keyword evidence="6" id="KW-0175">Coiled coil</keyword>
<feature type="coiled-coil region" evidence="6">
    <location>
        <begin position="56"/>
        <end position="115"/>
    </location>
</feature>
<feature type="domain" description="BZIP" evidence="8">
    <location>
        <begin position="35"/>
        <end position="85"/>
    </location>
</feature>
<evidence type="ECO:0000256" key="6">
    <source>
        <dbReference type="SAM" id="Coils"/>
    </source>
</evidence>
<dbReference type="PROSITE" id="PS50217">
    <property type="entry name" value="BZIP"/>
    <property type="match status" value="1"/>
</dbReference>
<feature type="compositionally biased region" description="Low complexity" evidence="7">
    <location>
        <begin position="19"/>
        <end position="29"/>
    </location>
</feature>
<keyword evidence="10" id="KW-1185">Reference proteome</keyword>
<dbReference type="PANTHER" id="PTHR45764">
    <property type="entry name" value="BZIP TRANSCRIPTION FACTOR 44"/>
    <property type="match status" value="1"/>
</dbReference>
<comment type="subcellular location">
    <subcellularLocation>
        <location evidence="1">Nucleus</location>
    </subcellularLocation>
</comment>
<reference evidence="9 10" key="1">
    <citation type="submission" date="2023-10" db="EMBL/GenBank/DDBJ databases">
        <title>Chromosome-scale genome assembly provides insights into flower coloration mechanisms of Canna indica.</title>
        <authorList>
            <person name="Li C."/>
        </authorList>
    </citation>
    <scope>NUCLEOTIDE SEQUENCE [LARGE SCALE GENOMIC DNA]</scope>
    <source>
        <tissue evidence="9">Flower</tissue>
    </source>
</reference>
<dbReference type="EMBL" id="CP136894">
    <property type="protein sequence ID" value="WOL08964.1"/>
    <property type="molecule type" value="Genomic_DNA"/>
</dbReference>
<name>A0AAQ3KHL2_9LILI</name>
<evidence type="ECO:0000259" key="8">
    <source>
        <dbReference type="PROSITE" id="PS50217"/>
    </source>
</evidence>
<dbReference type="SUPFAM" id="SSF57959">
    <property type="entry name" value="Leucine zipper domain"/>
    <property type="match status" value="1"/>
</dbReference>
<dbReference type="GO" id="GO:0045893">
    <property type="term" value="P:positive regulation of DNA-templated transcription"/>
    <property type="evidence" value="ECO:0007669"/>
    <property type="project" value="TreeGrafter"/>
</dbReference>
<dbReference type="SMART" id="SM00338">
    <property type="entry name" value="BRLZ"/>
    <property type="match status" value="1"/>
</dbReference>
<dbReference type="InterPro" id="IPR045314">
    <property type="entry name" value="bZIP_plant_GBF1"/>
</dbReference>
<evidence type="ECO:0000256" key="3">
    <source>
        <dbReference type="ARBA" id="ARBA00023125"/>
    </source>
</evidence>
<evidence type="ECO:0000313" key="10">
    <source>
        <dbReference type="Proteomes" id="UP001327560"/>
    </source>
</evidence>
<evidence type="ECO:0000256" key="1">
    <source>
        <dbReference type="ARBA" id="ARBA00004123"/>
    </source>
</evidence>
<dbReference type="GO" id="GO:0000976">
    <property type="term" value="F:transcription cis-regulatory region binding"/>
    <property type="evidence" value="ECO:0007669"/>
    <property type="project" value="TreeGrafter"/>
</dbReference>
<dbReference type="CDD" id="cd14702">
    <property type="entry name" value="bZIP_plant_GBF1"/>
    <property type="match status" value="1"/>
</dbReference>
<sequence length="151" mass="16944">MPLLEAAFDDFDASWLDAEPAPSAAGSAEQLSPDEQRRLRRKISNRESARRCRLRKQRHLEELRAESARLRSLNRDLESRAGALSYRCLLVRRANHRLRSESASLSRRLAELRREILFRQVLMTAAAPAPAGAHAGFGAPLYEQALASLIA</sequence>
<evidence type="ECO:0000256" key="5">
    <source>
        <dbReference type="ARBA" id="ARBA00023242"/>
    </source>
</evidence>
<dbReference type="PROSITE" id="PS00036">
    <property type="entry name" value="BZIP_BASIC"/>
    <property type="match status" value="1"/>
</dbReference>
<dbReference type="Pfam" id="PF00170">
    <property type="entry name" value="bZIP_1"/>
    <property type="match status" value="1"/>
</dbReference>
<dbReference type="GO" id="GO:0005634">
    <property type="term" value="C:nucleus"/>
    <property type="evidence" value="ECO:0007669"/>
    <property type="project" value="UniProtKB-SubCell"/>
</dbReference>
<gene>
    <name evidence="9" type="ORF">Cni_G17717</name>
</gene>
<dbReference type="PANTHER" id="PTHR45764:SF21">
    <property type="entry name" value="OS03G0770000 PROTEIN"/>
    <property type="match status" value="1"/>
</dbReference>